<feature type="transmembrane region" description="Helical" evidence="1">
    <location>
        <begin position="70"/>
        <end position="86"/>
    </location>
</feature>
<dbReference type="InterPro" id="IPR019074">
    <property type="entry name" value="YabQ"/>
</dbReference>
<dbReference type="NCBIfam" id="TIGR02893">
    <property type="entry name" value="spore_yabQ"/>
    <property type="match status" value="1"/>
</dbReference>
<sequence length="99" mass="11598">MALGPWREFLWSLLLGWWGGLLYDLCSLVSRRVGKRRLRSRAAGDALFWLLFTATLAVFLFWGLTRELRLYLFLGMALGLLFYLRFCRRLLPGNKRGKV</sequence>
<evidence type="ECO:0000256" key="1">
    <source>
        <dbReference type="SAM" id="Phobius"/>
    </source>
</evidence>
<dbReference type="AlphaFoldDB" id="A0A3D8P5N5"/>
<proteinExistence type="predicted"/>
<gene>
    <name evidence="2" type="ORF">DXX99_00970</name>
</gene>
<keyword evidence="1" id="KW-0812">Transmembrane</keyword>
<keyword evidence="3" id="KW-1185">Reference proteome</keyword>
<keyword evidence="1" id="KW-1133">Transmembrane helix</keyword>
<evidence type="ECO:0008006" key="4">
    <source>
        <dbReference type="Google" id="ProtNLM"/>
    </source>
</evidence>
<feature type="transmembrane region" description="Helical" evidence="1">
    <location>
        <begin position="46"/>
        <end position="64"/>
    </location>
</feature>
<protein>
    <recommendedName>
        <fullName evidence="4">Spore cortex biosynthesis protein YabQ</fullName>
    </recommendedName>
</protein>
<keyword evidence="1" id="KW-0472">Membrane</keyword>
<comment type="caution">
    <text evidence="2">The sequence shown here is derived from an EMBL/GenBank/DDBJ whole genome shotgun (WGS) entry which is preliminary data.</text>
</comment>
<name>A0A3D8P5N5_9THEO</name>
<reference evidence="2 3" key="1">
    <citation type="submission" date="2018-08" db="EMBL/GenBank/DDBJ databases">
        <title>Form III RuBisCO-mediated autotrophy in Thermodesulfobium bacteria.</title>
        <authorList>
            <person name="Toshchakov S.V."/>
            <person name="Kublanov I.V."/>
            <person name="Frolov E."/>
            <person name="Bonch-Osmolovskaya E.A."/>
            <person name="Tourova T.P."/>
            <person name="Chernych N.A."/>
            <person name="Lebedinsky A.V."/>
        </authorList>
    </citation>
    <scope>NUCLEOTIDE SEQUENCE [LARGE SCALE GENOMIC DNA]</scope>
    <source>
        <strain evidence="2 3">SR</strain>
    </source>
</reference>
<feature type="transmembrane region" description="Helical" evidence="1">
    <location>
        <begin position="6"/>
        <end position="25"/>
    </location>
</feature>
<evidence type="ECO:0000313" key="3">
    <source>
        <dbReference type="Proteomes" id="UP000256329"/>
    </source>
</evidence>
<evidence type="ECO:0000313" key="2">
    <source>
        <dbReference type="EMBL" id="RDV84650.1"/>
    </source>
</evidence>
<accession>A0A3D8P5N5</accession>
<dbReference type="RefSeq" id="WP_115791644.1">
    <property type="nucleotide sequence ID" value="NZ_QSLN01000001.1"/>
</dbReference>
<dbReference type="Proteomes" id="UP000256329">
    <property type="component" value="Unassembled WGS sequence"/>
</dbReference>
<dbReference type="EMBL" id="QSLN01000001">
    <property type="protein sequence ID" value="RDV84650.1"/>
    <property type="molecule type" value="Genomic_DNA"/>
</dbReference>
<dbReference type="Pfam" id="PF09578">
    <property type="entry name" value="Spore_YabQ"/>
    <property type="match status" value="1"/>
</dbReference>
<organism evidence="2 3">
    <name type="scientific">Ammonifex thiophilus</name>
    <dbReference type="NCBI Taxonomy" id="444093"/>
    <lineage>
        <taxon>Bacteria</taxon>
        <taxon>Bacillati</taxon>
        <taxon>Bacillota</taxon>
        <taxon>Clostridia</taxon>
        <taxon>Thermoanaerobacterales</taxon>
        <taxon>Thermoanaerobacteraceae</taxon>
        <taxon>Ammonifex</taxon>
    </lineage>
</organism>